<evidence type="ECO:0000256" key="2">
    <source>
        <dbReference type="ARBA" id="ARBA00004370"/>
    </source>
</evidence>
<dbReference type="CDD" id="cd00082">
    <property type="entry name" value="HisKA"/>
    <property type="match status" value="1"/>
</dbReference>
<dbReference type="Gene3D" id="1.10.287.130">
    <property type="match status" value="1"/>
</dbReference>
<dbReference type="InterPro" id="IPR050428">
    <property type="entry name" value="TCS_sensor_his_kinase"/>
</dbReference>
<evidence type="ECO:0000256" key="3">
    <source>
        <dbReference type="ARBA" id="ARBA00012438"/>
    </source>
</evidence>
<evidence type="ECO:0000256" key="4">
    <source>
        <dbReference type="ARBA" id="ARBA00022553"/>
    </source>
</evidence>
<evidence type="ECO:0000256" key="10">
    <source>
        <dbReference type="ARBA" id="ARBA00023136"/>
    </source>
</evidence>
<keyword evidence="4" id="KW-0597">Phosphoprotein</keyword>
<dbReference type="Pfam" id="PF02518">
    <property type="entry name" value="HATPase_c"/>
    <property type="match status" value="1"/>
</dbReference>
<dbReference type="PROSITE" id="PS50109">
    <property type="entry name" value="HIS_KIN"/>
    <property type="match status" value="1"/>
</dbReference>
<protein>
    <recommendedName>
        <fullName evidence="3">histidine kinase</fullName>
        <ecNumber evidence="3">2.7.13.3</ecNumber>
    </recommendedName>
</protein>
<comment type="subcellular location">
    <subcellularLocation>
        <location evidence="2">Membrane</location>
    </subcellularLocation>
</comment>
<gene>
    <name evidence="14" type="ORF">GGE12_000930</name>
</gene>
<dbReference type="GO" id="GO:0000155">
    <property type="term" value="F:phosphorelay sensor kinase activity"/>
    <property type="evidence" value="ECO:0007669"/>
    <property type="project" value="InterPro"/>
</dbReference>
<keyword evidence="8 11" id="KW-1133">Transmembrane helix</keyword>
<name>A0A7W6RIN5_9HYPH</name>
<dbReference type="Proteomes" id="UP000533641">
    <property type="component" value="Unassembled WGS sequence"/>
</dbReference>
<comment type="catalytic activity">
    <reaction evidence="1">
        <text>ATP + protein L-histidine = ADP + protein N-phospho-L-histidine.</text>
        <dbReference type="EC" id="2.7.13.3"/>
    </reaction>
</comment>
<dbReference type="Gene3D" id="3.30.565.10">
    <property type="entry name" value="Histidine kinase-like ATPase, C-terminal domain"/>
    <property type="match status" value="1"/>
</dbReference>
<accession>A0A7W6RIN5</accession>
<reference evidence="14 15" key="1">
    <citation type="submission" date="2020-08" db="EMBL/GenBank/DDBJ databases">
        <title>Genomic Encyclopedia of Type Strains, Phase IV (KMG-V): Genome sequencing to study the core and pangenomes of soil and plant-associated prokaryotes.</title>
        <authorList>
            <person name="Whitman W."/>
        </authorList>
    </citation>
    <scope>NUCLEOTIDE SEQUENCE [LARGE SCALE GENOMIC DNA]</scope>
    <source>
        <strain evidence="14 15">SEMIA 402</strain>
    </source>
</reference>
<feature type="domain" description="Histidine kinase" evidence="12">
    <location>
        <begin position="264"/>
        <end position="476"/>
    </location>
</feature>
<dbReference type="SMART" id="SM00387">
    <property type="entry name" value="HATPase_c"/>
    <property type="match status" value="1"/>
</dbReference>
<keyword evidence="10 11" id="KW-0472">Membrane</keyword>
<dbReference type="Pfam" id="PF00512">
    <property type="entry name" value="HisKA"/>
    <property type="match status" value="1"/>
</dbReference>
<dbReference type="InterPro" id="IPR036097">
    <property type="entry name" value="HisK_dim/P_sf"/>
</dbReference>
<feature type="transmembrane region" description="Helical" evidence="11">
    <location>
        <begin position="33"/>
        <end position="53"/>
    </location>
</feature>
<evidence type="ECO:0000256" key="5">
    <source>
        <dbReference type="ARBA" id="ARBA00022679"/>
    </source>
</evidence>
<sequence length="476" mass="51527">MAIFCAMFKGPESLTRRTAGGIARIRRSLRVQLFSWVVLTLAGAICVNLYLSFRSATAASRLVADRTLLASARVIAEAVHVDDSGSVEVEIPPAALEMFDTGFGDQVFYRVTTPWGNLLSGYPDLPTPSVATKGEDLIFHDHRIRALKLEHPVVGLGGDGTIAVTVGVTHGSQYAIRRQLWLSDFVNQLALVLLAGVVTIIGLQRGLSPILRLRDAVRQRDRDRLDPFPPSMVQTELQPLVRALNDHMESVQKQMAAQQRFVANAAHQLRTPLALIATQAAVAAREVDIRQRDEALQALQKSTRQVTRLAGQLLALSRAEPGNFLPRTEHIDLATLARCVLENLAEEALKRNIDLGFDDGGPANVTGDATMLGELVVNLVDNALRYTPPGGSVTVSVKSLQNMAILMVEDTGPGIAESERTQVFERFYRVMDTGAEGSGLGLAIVQEVVDGAGGTIELRDGKDGGLLVLVTLPLRE</sequence>
<proteinExistence type="predicted"/>
<organism evidence="14 15">
    <name type="scientific">Rhizobium mongolense</name>
    <dbReference type="NCBI Taxonomy" id="57676"/>
    <lineage>
        <taxon>Bacteria</taxon>
        <taxon>Pseudomonadati</taxon>
        <taxon>Pseudomonadota</taxon>
        <taxon>Alphaproteobacteria</taxon>
        <taxon>Hyphomicrobiales</taxon>
        <taxon>Rhizobiaceae</taxon>
        <taxon>Rhizobium/Agrobacterium group</taxon>
        <taxon>Rhizobium</taxon>
    </lineage>
</organism>
<evidence type="ECO:0000313" key="15">
    <source>
        <dbReference type="Proteomes" id="UP000533641"/>
    </source>
</evidence>
<keyword evidence="6 11" id="KW-0812">Transmembrane</keyword>
<evidence type="ECO:0000256" key="6">
    <source>
        <dbReference type="ARBA" id="ARBA00022692"/>
    </source>
</evidence>
<dbReference type="SMART" id="SM00388">
    <property type="entry name" value="HisKA"/>
    <property type="match status" value="1"/>
</dbReference>
<evidence type="ECO:0000256" key="8">
    <source>
        <dbReference type="ARBA" id="ARBA00022989"/>
    </source>
</evidence>
<dbReference type="InterPro" id="IPR003661">
    <property type="entry name" value="HisK_dim/P_dom"/>
</dbReference>
<dbReference type="PANTHER" id="PTHR45436:SF1">
    <property type="entry name" value="SENSOR PROTEIN QSEC"/>
    <property type="match status" value="1"/>
</dbReference>
<feature type="domain" description="HAMP" evidence="13">
    <location>
        <begin position="204"/>
        <end position="256"/>
    </location>
</feature>
<comment type="caution">
    <text evidence="14">The sequence shown here is derived from an EMBL/GenBank/DDBJ whole genome shotgun (WGS) entry which is preliminary data.</text>
</comment>
<evidence type="ECO:0000256" key="7">
    <source>
        <dbReference type="ARBA" id="ARBA00022777"/>
    </source>
</evidence>
<dbReference type="CDD" id="cd00075">
    <property type="entry name" value="HATPase"/>
    <property type="match status" value="1"/>
</dbReference>
<dbReference type="GO" id="GO:0005886">
    <property type="term" value="C:plasma membrane"/>
    <property type="evidence" value="ECO:0007669"/>
    <property type="project" value="TreeGrafter"/>
</dbReference>
<dbReference type="AlphaFoldDB" id="A0A7W6RIN5"/>
<dbReference type="EC" id="2.7.13.3" evidence="3"/>
<dbReference type="Pfam" id="PF08521">
    <property type="entry name" value="2CSK_N"/>
    <property type="match status" value="1"/>
</dbReference>
<feature type="transmembrane region" description="Helical" evidence="11">
    <location>
        <begin position="185"/>
        <end position="203"/>
    </location>
</feature>
<dbReference type="SUPFAM" id="SSF55874">
    <property type="entry name" value="ATPase domain of HSP90 chaperone/DNA topoisomerase II/histidine kinase"/>
    <property type="match status" value="1"/>
</dbReference>
<dbReference type="PANTHER" id="PTHR45436">
    <property type="entry name" value="SENSOR HISTIDINE KINASE YKOH"/>
    <property type="match status" value="1"/>
</dbReference>
<evidence type="ECO:0000256" key="9">
    <source>
        <dbReference type="ARBA" id="ARBA00023012"/>
    </source>
</evidence>
<evidence type="ECO:0000313" key="14">
    <source>
        <dbReference type="EMBL" id="MBB4273176.1"/>
    </source>
</evidence>
<dbReference type="EMBL" id="JACIGM010000002">
    <property type="protein sequence ID" value="MBB4273176.1"/>
    <property type="molecule type" value="Genomic_DNA"/>
</dbReference>
<dbReference type="InterPro" id="IPR003594">
    <property type="entry name" value="HATPase_dom"/>
</dbReference>
<keyword evidence="7 14" id="KW-0418">Kinase</keyword>
<dbReference type="InterPro" id="IPR003660">
    <property type="entry name" value="HAMP_dom"/>
</dbReference>
<dbReference type="SUPFAM" id="SSF47384">
    <property type="entry name" value="Homodimeric domain of signal transducing histidine kinase"/>
    <property type="match status" value="1"/>
</dbReference>
<dbReference type="PRINTS" id="PR00344">
    <property type="entry name" value="BCTRLSENSOR"/>
</dbReference>
<evidence type="ECO:0000256" key="1">
    <source>
        <dbReference type="ARBA" id="ARBA00000085"/>
    </source>
</evidence>
<dbReference type="InterPro" id="IPR013727">
    <property type="entry name" value="2CSK_N"/>
</dbReference>
<keyword evidence="5 14" id="KW-0808">Transferase</keyword>
<evidence type="ECO:0000259" key="12">
    <source>
        <dbReference type="PROSITE" id="PS50109"/>
    </source>
</evidence>
<dbReference type="InterPro" id="IPR004358">
    <property type="entry name" value="Sig_transdc_His_kin-like_C"/>
</dbReference>
<dbReference type="PROSITE" id="PS50885">
    <property type="entry name" value="HAMP"/>
    <property type="match status" value="1"/>
</dbReference>
<evidence type="ECO:0000259" key="13">
    <source>
        <dbReference type="PROSITE" id="PS50885"/>
    </source>
</evidence>
<dbReference type="InterPro" id="IPR036890">
    <property type="entry name" value="HATPase_C_sf"/>
</dbReference>
<keyword evidence="9" id="KW-0902">Two-component regulatory system</keyword>
<evidence type="ECO:0000256" key="11">
    <source>
        <dbReference type="SAM" id="Phobius"/>
    </source>
</evidence>
<dbReference type="InterPro" id="IPR005467">
    <property type="entry name" value="His_kinase_dom"/>
</dbReference>